<dbReference type="AlphaFoldDB" id="L8WN37"/>
<keyword evidence="3" id="KW-1185">Reference proteome</keyword>
<feature type="transmembrane region" description="Helical" evidence="1">
    <location>
        <begin position="175"/>
        <end position="201"/>
    </location>
</feature>
<reference evidence="2 3" key="1">
    <citation type="journal article" date="2013" name="Nat. Commun.">
        <title>The evolution and pathogenic mechanisms of the rice sheath blight pathogen.</title>
        <authorList>
            <person name="Zheng A."/>
            <person name="Lin R."/>
            <person name="Xu L."/>
            <person name="Qin P."/>
            <person name="Tang C."/>
            <person name="Ai P."/>
            <person name="Zhang D."/>
            <person name="Liu Y."/>
            <person name="Sun Z."/>
            <person name="Feng H."/>
            <person name="Wang Y."/>
            <person name="Chen Y."/>
            <person name="Liang X."/>
            <person name="Fu R."/>
            <person name="Li Q."/>
            <person name="Zhang J."/>
            <person name="Yu X."/>
            <person name="Xie Z."/>
            <person name="Ding L."/>
            <person name="Guan P."/>
            <person name="Tang J."/>
            <person name="Liang Y."/>
            <person name="Wang S."/>
            <person name="Deng Q."/>
            <person name="Li S."/>
            <person name="Zhu J."/>
            <person name="Wang L."/>
            <person name="Liu H."/>
            <person name="Li P."/>
        </authorList>
    </citation>
    <scope>NUCLEOTIDE SEQUENCE [LARGE SCALE GENOMIC DNA]</scope>
    <source>
        <strain evidence="3">AG-1 IA</strain>
    </source>
</reference>
<gene>
    <name evidence="2" type="ORF">AG1IA_07768</name>
</gene>
<sequence>MRRSGPKRTAERKICDQIQEVGRINIPGSSRRVPSPNLYRFAWNNMTLFAWSVCVLAVPTSPSPPPQYGTQKGFSGVWCIVNWQYWIYYFRWLSALCGLVATVYQMRPSQQENWRYPDPLRTAGVKVLLSFYLVDTYIGTFGTQVFVTIATLAINGSEGNDPLRYQSDVFSVLTFVVPTALVTLWSFLILVLTLLPLRLLYPDIPMGQLWKFNVESMATRCIVSPYSSISLSAFGRPRDPHISARQQLIRGLKALLRTSQVRATFRSCVDCLRLTQTFPSPAEAKLYAFTRNIFSLAAMGVLIFRSITALQVA</sequence>
<feature type="transmembrane region" description="Helical" evidence="1">
    <location>
        <begin position="293"/>
        <end position="312"/>
    </location>
</feature>
<feature type="transmembrane region" description="Helical" evidence="1">
    <location>
        <begin position="41"/>
        <end position="58"/>
    </location>
</feature>
<accession>L8WN37</accession>
<organism evidence="2 3">
    <name type="scientific">Thanatephorus cucumeris (strain AG1-IA)</name>
    <name type="common">Rice sheath blight fungus</name>
    <name type="synonym">Rhizoctonia solani</name>
    <dbReference type="NCBI Taxonomy" id="983506"/>
    <lineage>
        <taxon>Eukaryota</taxon>
        <taxon>Fungi</taxon>
        <taxon>Dikarya</taxon>
        <taxon>Basidiomycota</taxon>
        <taxon>Agaricomycotina</taxon>
        <taxon>Agaricomycetes</taxon>
        <taxon>Cantharellales</taxon>
        <taxon>Ceratobasidiaceae</taxon>
        <taxon>Rhizoctonia</taxon>
        <taxon>Rhizoctonia solani AG-1</taxon>
    </lineage>
</organism>
<name>L8WN37_THACA</name>
<keyword evidence="1" id="KW-1133">Transmembrane helix</keyword>
<evidence type="ECO:0000313" key="3">
    <source>
        <dbReference type="Proteomes" id="UP000011668"/>
    </source>
</evidence>
<proteinExistence type="predicted"/>
<keyword evidence="1" id="KW-0472">Membrane</keyword>
<protein>
    <submittedName>
        <fullName evidence="2">Uncharacterized protein</fullName>
    </submittedName>
</protein>
<evidence type="ECO:0000256" key="1">
    <source>
        <dbReference type="SAM" id="Phobius"/>
    </source>
</evidence>
<evidence type="ECO:0000313" key="2">
    <source>
        <dbReference type="EMBL" id="ELU38202.1"/>
    </source>
</evidence>
<dbReference type="HOGENOM" id="CLU_888975_0_0_1"/>
<keyword evidence="1" id="KW-0812">Transmembrane</keyword>
<feature type="transmembrane region" description="Helical" evidence="1">
    <location>
        <begin position="127"/>
        <end position="155"/>
    </location>
</feature>
<feature type="transmembrane region" description="Helical" evidence="1">
    <location>
        <begin position="86"/>
        <end position="106"/>
    </location>
</feature>
<dbReference type="Proteomes" id="UP000011668">
    <property type="component" value="Unassembled WGS sequence"/>
</dbReference>
<dbReference type="EMBL" id="AFRT01002236">
    <property type="protein sequence ID" value="ELU38202.1"/>
    <property type="molecule type" value="Genomic_DNA"/>
</dbReference>
<comment type="caution">
    <text evidence="2">The sequence shown here is derived from an EMBL/GenBank/DDBJ whole genome shotgun (WGS) entry which is preliminary data.</text>
</comment>